<evidence type="ECO:0000313" key="5">
    <source>
        <dbReference type="Proteomes" id="UP001499933"/>
    </source>
</evidence>
<reference evidence="4 5" key="1">
    <citation type="journal article" date="2019" name="Int. J. Syst. Evol. Microbiol.">
        <title>The Global Catalogue of Microorganisms (GCM) 10K type strain sequencing project: providing services to taxonomists for standard genome sequencing and annotation.</title>
        <authorList>
            <consortium name="The Broad Institute Genomics Platform"/>
            <consortium name="The Broad Institute Genome Sequencing Center for Infectious Disease"/>
            <person name="Wu L."/>
            <person name="Ma J."/>
        </authorList>
    </citation>
    <scope>NUCLEOTIDE SEQUENCE [LARGE SCALE GENOMIC DNA]</scope>
    <source>
        <strain evidence="4 5">JCM 14901</strain>
    </source>
</reference>
<gene>
    <name evidence="4" type="ORF">GCM10009776_37360</name>
</gene>
<dbReference type="Pfam" id="PF13271">
    <property type="entry name" value="DUF4062"/>
    <property type="match status" value="1"/>
</dbReference>
<dbReference type="SUPFAM" id="SSF48452">
    <property type="entry name" value="TPR-like"/>
    <property type="match status" value="1"/>
</dbReference>
<dbReference type="Gene3D" id="3.40.50.300">
    <property type="entry name" value="P-loop containing nucleotide triphosphate hydrolases"/>
    <property type="match status" value="1"/>
</dbReference>
<dbReference type="PRINTS" id="PR00364">
    <property type="entry name" value="DISEASERSIST"/>
</dbReference>
<dbReference type="Gene3D" id="1.25.40.10">
    <property type="entry name" value="Tetratricopeptide repeat domain"/>
    <property type="match status" value="1"/>
</dbReference>
<sequence length="859" mass="94815">MNMGRVAGVIRTPDQRLRVFVSSTLKELAPERRAVRAAIERLAMAPVMFELGARPHPPRELYRAYLEQSDIFVGIYWEQYGWIAPGEGVSGLEDEWNLAPGIPKLIYLKAGEHRDERLDGLLARIRDDDHASYVAFTDAAELTGLVTADLATLLAERFDAANLRRPALAAPEVDVASTQLIGLPSPRTTLRGREQDLARLTRLLTEGERLVTVTGPGGIGKSRLAVAAARAAETSFPDGIAFVDLTRVGEAGRAMGAVANALGIRDAGHSLDEAVRVSLRERRMLVLLDNVEHVVDAAPELCAALIDDSAASLLATSRIPLRVDGEAIMELGPLQPAAAEQVFVERAQAAKPDFQRTDANAEALTAIVAALDGVPLALELAAARLRVMTPGALVERLDHALPLLADGGRDLPERQRTIRATIEWSIRLLNDDARRLLLRLGVFPTGFALEAAVWMAQGDETTALDAVSALVEGSLIRERDHGQRTWYTMPVPIREYVRQQLEGRGELEEARDLHARFYVQLAGRAGRALVTPEQRLWMPRLVDERDELRAAIDYLLQSHRLDDAAELLWPLLWFWFMGGQLIEASVWGTTLLAAEGSLSPRSSAIATFYGHALASWQSFEPVRVLRPLARAVKTFRREGDRFGQALVLITLATARLTKRFPDYIGAVRDARKSYALMEQIGDPFGQNIAGTTLGFLALLRRDFAGARRRFEEVIVRCREIDDRLFEGIAHYHLGWIDVQTGNLGQAKYRFGEQLRVSTDIGAEEGLAFSLEGFFAIAAQEDDAERAGRFFGAAEVLRERKALFWNRRFAFHTKTLQEIRGGSDAALFEVGRLDGRNADLDDVVALAFSMVRGTQLAALT</sequence>
<dbReference type="InterPro" id="IPR049945">
    <property type="entry name" value="AAA_22"/>
</dbReference>
<dbReference type="InterPro" id="IPR027417">
    <property type="entry name" value="P-loop_NTPase"/>
</dbReference>
<evidence type="ECO:0000313" key="4">
    <source>
        <dbReference type="EMBL" id="GAA1970866.1"/>
    </source>
</evidence>
<dbReference type="EMBL" id="BAAAOG010000014">
    <property type="protein sequence ID" value="GAA1970866.1"/>
    <property type="molecule type" value="Genomic_DNA"/>
</dbReference>
<feature type="domain" description="Winged helix-turn-helix" evidence="3">
    <location>
        <begin position="429"/>
        <end position="502"/>
    </location>
</feature>
<evidence type="ECO:0000259" key="3">
    <source>
        <dbReference type="Pfam" id="PF25872"/>
    </source>
</evidence>
<evidence type="ECO:0000259" key="1">
    <source>
        <dbReference type="Pfam" id="PF13271"/>
    </source>
</evidence>
<proteinExistence type="predicted"/>
<organism evidence="4 5">
    <name type="scientific">Microbacterium deminutum</name>
    <dbReference type="NCBI Taxonomy" id="344164"/>
    <lineage>
        <taxon>Bacteria</taxon>
        <taxon>Bacillati</taxon>
        <taxon>Actinomycetota</taxon>
        <taxon>Actinomycetes</taxon>
        <taxon>Micrococcales</taxon>
        <taxon>Microbacteriaceae</taxon>
        <taxon>Microbacterium</taxon>
    </lineage>
</organism>
<dbReference type="Proteomes" id="UP001499933">
    <property type="component" value="Unassembled WGS sequence"/>
</dbReference>
<dbReference type="InterPro" id="IPR058852">
    <property type="entry name" value="HTH_77"/>
</dbReference>
<feature type="domain" description="DUF4062" evidence="1">
    <location>
        <begin position="18"/>
        <end position="99"/>
    </location>
</feature>
<comment type="caution">
    <text evidence="4">The sequence shown here is derived from an EMBL/GenBank/DDBJ whole genome shotgun (WGS) entry which is preliminary data.</text>
</comment>
<dbReference type="Pfam" id="PF13401">
    <property type="entry name" value="AAA_22"/>
    <property type="match status" value="1"/>
</dbReference>
<dbReference type="InterPro" id="IPR011990">
    <property type="entry name" value="TPR-like_helical_dom_sf"/>
</dbReference>
<keyword evidence="5" id="KW-1185">Reference proteome</keyword>
<dbReference type="InterPro" id="IPR025139">
    <property type="entry name" value="DUF4062"/>
</dbReference>
<feature type="domain" description="ORC1/DEAH AAA+ ATPase" evidence="2">
    <location>
        <begin position="207"/>
        <end position="307"/>
    </location>
</feature>
<dbReference type="PANTHER" id="PTHR47691:SF3">
    <property type="entry name" value="HTH-TYPE TRANSCRIPTIONAL REGULATOR RV0890C-RELATED"/>
    <property type="match status" value="1"/>
</dbReference>
<dbReference type="SUPFAM" id="SSF52540">
    <property type="entry name" value="P-loop containing nucleoside triphosphate hydrolases"/>
    <property type="match status" value="1"/>
</dbReference>
<name>A0ABN2RL53_9MICO</name>
<evidence type="ECO:0000259" key="2">
    <source>
        <dbReference type="Pfam" id="PF13401"/>
    </source>
</evidence>
<dbReference type="Pfam" id="PF25872">
    <property type="entry name" value="HTH_77"/>
    <property type="match status" value="1"/>
</dbReference>
<protein>
    <submittedName>
        <fullName evidence="4">LuxR C-terminal-related transcriptional regulator</fullName>
    </submittedName>
</protein>
<accession>A0ABN2RL53</accession>
<dbReference type="PANTHER" id="PTHR47691">
    <property type="entry name" value="REGULATOR-RELATED"/>
    <property type="match status" value="1"/>
</dbReference>